<reference evidence="2 3" key="1">
    <citation type="submission" date="2023-09" db="EMBL/GenBank/DDBJ databases">
        <authorList>
            <person name="Rey-Velasco X."/>
        </authorList>
    </citation>
    <scope>NUCLEOTIDE SEQUENCE [LARGE SCALE GENOMIC DNA]</scope>
    <source>
        <strain evidence="2 3">W345</strain>
    </source>
</reference>
<gene>
    <name evidence="2" type="ORF">RM530_09420</name>
</gene>
<evidence type="ECO:0000313" key="2">
    <source>
        <dbReference type="EMBL" id="MDT0497580.1"/>
    </source>
</evidence>
<organism evidence="2 3">
    <name type="scientific">Banduia mediterranea</name>
    <dbReference type="NCBI Taxonomy" id="3075609"/>
    <lineage>
        <taxon>Bacteria</taxon>
        <taxon>Pseudomonadati</taxon>
        <taxon>Pseudomonadota</taxon>
        <taxon>Gammaproteobacteria</taxon>
        <taxon>Nevskiales</taxon>
        <taxon>Algiphilaceae</taxon>
        <taxon>Banduia</taxon>
    </lineage>
</organism>
<feature type="transmembrane region" description="Helical" evidence="1">
    <location>
        <begin position="7"/>
        <end position="27"/>
    </location>
</feature>
<accession>A0ABU2WI86</accession>
<keyword evidence="1" id="KW-0472">Membrane</keyword>
<keyword evidence="3" id="KW-1185">Reference proteome</keyword>
<sequence length="137" mass="14908">MASVRQYSFRSAAILWVVVAMSLLRIVDLHWHRHLAPPCPSEACAGITVQYIADVGTPHTAQDQDIDISLVSDGLIAAALAWADSPPVFLALLPLLATLVLLGGPDVFPRLRSRWIVPAPPRRTLRPPLRAPPLLIS</sequence>
<evidence type="ECO:0000313" key="3">
    <source>
        <dbReference type="Proteomes" id="UP001254608"/>
    </source>
</evidence>
<proteinExistence type="predicted"/>
<comment type="caution">
    <text evidence="2">The sequence shown here is derived from an EMBL/GenBank/DDBJ whole genome shotgun (WGS) entry which is preliminary data.</text>
</comment>
<feature type="transmembrane region" description="Helical" evidence="1">
    <location>
        <begin position="88"/>
        <end position="108"/>
    </location>
</feature>
<dbReference type="Proteomes" id="UP001254608">
    <property type="component" value="Unassembled WGS sequence"/>
</dbReference>
<keyword evidence="1" id="KW-0812">Transmembrane</keyword>
<protein>
    <submittedName>
        <fullName evidence="2">Uncharacterized protein</fullName>
    </submittedName>
</protein>
<evidence type="ECO:0000256" key="1">
    <source>
        <dbReference type="SAM" id="Phobius"/>
    </source>
</evidence>
<name>A0ABU2WI86_9GAMM</name>
<dbReference type="RefSeq" id="WP_311364972.1">
    <property type="nucleotide sequence ID" value="NZ_JAVRIC010000011.1"/>
</dbReference>
<keyword evidence="1" id="KW-1133">Transmembrane helix</keyword>
<dbReference type="EMBL" id="JAVRIC010000011">
    <property type="protein sequence ID" value="MDT0497580.1"/>
    <property type="molecule type" value="Genomic_DNA"/>
</dbReference>